<feature type="transmembrane region" description="Helical" evidence="9">
    <location>
        <begin position="31"/>
        <end position="48"/>
    </location>
</feature>
<evidence type="ECO:0000256" key="7">
    <source>
        <dbReference type="ARBA" id="ARBA00023136"/>
    </source>
</evidence>
<feature type="domain" description="NADH:quinone oxidoreductase/Mrp antiporter transmembrane" evidence="10">
    <location>
        <begin position="128"/>
        <end position="416"/>
    </location>
</feature>
<evidence type="ECO:0000313" key="12">
    <source>
        <dbReference type="Proteomes" id="UP001597301"/>
    </source>
</evidence>
<feature type="transmembrane region" description="Helical" evidence="9">
    <location>
        <begin position="6"/>
        <end position="22"/>
    </location>
</feature>
<dbReference type="EMBL" id="JBHUEO010000015">
    <property type="protein sequence ID" value="MFD1706554.1"/>
    <property type="molecule type" value="Genomic_DNA"/>
</dbReference>
<protein>
    <submittedName>
        <fullName evidence="11">Na+/H+ antiporter subunit D</fullName>
    </submittedName>
</protein>
<accession>A0ABW4KGN7</accession>
<keyword evidence="5 8" id="KW-0812">Transmembrane</keyword>
<feature type="transmembrane region" description="Helical" evidence="9">
    <location>
        <begin position="299"/>
        <end position="322"/>
    </location>
</feature>
<keyword evidence="12" id="KW-1185">Reference proteome</keyword>
<feature type="transmembrane region" description="Helical" evidence="9">
    <location>
        <begin position="365"/>
        <end position="384"/>
    </location>
</feature>
<evidence type="ECO:0000256" key="2">
    <source>
        <dbReference type="ARBA" id="ARBA00005346"/>
    </source>
</evidence>
<proteinExistence type="inferred from homology"/>
<reference evidence="12" key="1">
    <citation type="journal article" date="2019" name="Int. J. Syst. Evol. Microbiol.">
        <title>The Global Catalogue of Microorganisms (GCM) 10K type strain sequencing project: providing services to taxonomists for standard genome sequencing and annotation.</title>
        <authorList>
            <consortium name="The Broad Institute Genomics Platform"/>
            <consortium name="The Broad Institute Genome Sequencing Center for Infectious Disease"/>
            <person name="Wu L."/>
            <person name="Ma J."/>
        </authorList>
    </citation>
    <scope>NUCLEOTIDE SEQUENCE [LARGE SCALE GENOMIC DNA]</scope>
    <source>
        <strain evidence="12">CGMCC 1.12295</strain>
    </source>
</reference>
<feature type="transmembrane region" description="Helical" evidence="9">
    <location>
        <begin position="204"/>
        <end position="228"/>
    </location>
</feature>
<feature type="transmembrane region" description="Helical" evidence="9">
    <location>
        <begin position="240"/>
        <end position="263"/>
    </location>
</feature>
<evidence type="ECO:0000256" key="8">
    <source>
        <dbReference type="RuleBase" id="RU000320"/>
    </source>
</evidence>
<feature type="transmembrane region" description="Helical" evidence="9">
    <location>
        <begin position="130"/>
        <end position="149"/>
    </location>
</feature>
<feature type="transmembrane region" description="Helical" evidence="9">
    <location>
        <begin position="161"/>
        <end position="184"/>
    </location>
</feature>
<gene>
    <name evidence="11" type="ORF">ACFSCZ_07270</name>
</gene>
<comment type="caution">
    <text evidence="11">The sequence shown here is derived from an EMBL/GenBank/DDBJ whole genome shotgun (WGS) entry which is preliminary data.</text>
</comment>
<keyword evidence="6 9" id="KW-1133">Transmembrane helix</keyword>
<name>A0ABW4KGN7_9BACI</name>
<evidence type="ECO:0000256" key="9">
    <source>
        <dbReference type="SAM" id="Phobius"/>
    </source>
</evidence>
<evidence type="ECO:0000259" key="10">
    <source>
        <dbReference type="Pfam" id="PF00361"/>
    </source>
</evidence>
<dbReference type="InterPro" id="IPR050586">
    <property type="entry name" value="CPA3_Na-H_Antiporter_D"/>
</dbReference>
<dbReference type="PANTHER" id="PTHR42703:SF1">
    <property type="entry name" value="NA(+)_H(+) ANTIPORTER SUBUNIT D1"/>
    <property type="match status" value="1"/>
</dbReference>
<evidence type="ECO:0000256" key="6">
    <source>
        <dbReference type="ARBA" id="ARBA00022989"/>
    </source>
</evidence>
<organism evidence="11 12">
    <name type="scientific">Siminovitchia sediminis</name>
    <dbReference type="NCBI Taxonomy" id="1274353"/>
    <lineage>
        <taxon>Bacteria</taxon>
        <taxon>Bacillati</taxon>
        <taxon>Bacillota</taxon>
        <taxon>Bacilli</taxon>
        <taxon>Bacillales</taxon>
        <taxon>Bacillaceae</taxon>
        <taxon>Siminovitchia</taxon>
    </lineage>
</organism>
<dbReference type="Pfam" id="PF00361">
    <property type="entry name" value="Proton_antipo_M"/>
    <property type="match status" value="1"/>
</dbReference>
<feature type="transmembrane region" description="Helical" evidence="9">
    <location>
        <begin position="334"/>
        <end position="353"/>
    </location>
</feature>
<dbReference type="InterPro" id="IPR003918">
    <property type="entry name" value="NADH_UbQ_OxRdtase"/>
</dbReference>
<evidence type="ECO:0000256" key="3">
    <source>
        <dbReference type="ARBA" id="ARBA00022449"/>
    </source>
</evidence>
<feature type="transmembrane region" description="Helical" evidence="9">
    <location>
        <begin position="107"/>
        <end position="124"/>
    </location>
</feature>
<dbReference type="PRINTS" id="PR01437">
    <property type="entry name" value="NUOXDRDTASE4"/>
</dbReference>
<feature type="transmembrane region" description="Helical" evidence="9">
    <location>
        <begin position="404"/>
        <end position="425"/>
    </location>
</feature>
<feature type="transmembrane region" description="Helical" evidence="9">
    <location>
        <begin position="68"/>
        <end position="95"/>
    </location>
</feature>
<evidence type="ECO:0000256" key="1">
    <source>
        <dbReference type="ARBA" id="ARBA00004651"/>
    </source>
</evidence>
<dbReference type="PANTHER" id="PTHR42703">
    <property type="entry name" value="NADH DEHYDROGENASE"/>
    <property type="match status" value="1"/>
</dbReference>
<feature type="transmembrane region" description="Helical" evidence="9">
    <location>
        <begin position="269"/>
        <end position="292"/>
    </location>
</feature>
<keyword evidence="4" id="KW-1003">Cell membrane</keyword>
<dbReference type="NCBIfam" id="NF009306">
    <property type="entry name" value="PRK12663.1"/>
    <property type="match status" value="1"/>
</dbReference>
<evidence type="ECO:0000256" key="5">
    <source>
        <dbReference type="ARBA" id="ARBA00022692"/>
    </source>
</evidence>
<dbReference type="Proteomes" id="UP001597301">
    <property type="component" value="Unassembled WGS sequence"/>
</dbReference>
<keyword evidence="7 9" id="KW-0472">Membrane</keyword>
<keyword evidence="3" id="KW-0050">Antiport</keyword>
<sequence length="496" mass="54303">MNNLIVIPMVLPLIIGVILVFFRKNIQLQRWVSIGTMAFVSGISIYILNLIQDRGILRLDFGGWEPPFGILFVADSFSMLLVLTTCVVTSICLLYAFYSIDPSRERMFFYTFVLIMAAGVNGSFLTGDIFNLFVCFEVMLLASYILIALGGTRRQMKESVIYVAINVLSSWFFLVAVAFLYGAVGTLNMAHLSQRIAESGQTPILTVIGILFLIVFSLKAALLLYFWLPGSYSAPPTAIAALFGALLTKVGIYAMFRVFSLIFYHEPQITHTLIGVMAGLTLIGGSLGAVAYRDIRLIVAYNVIIGTGFILVGLAVSTQTAIEGSIYYLIHDMVSKALLFLLAGTVITLTGTAKMDRMSGLIRNYPVLGWMFFLVMLSLAGIPPLSGFLGKVLVSQGAIETESYILLALSMISSVLILYSLLRVFKQCFWGETTMSEDDEPPLRKGMLVPSILLAALTIGIGLGAELLSDYVKDAAVTLSNPMIYIEGVLDQNDEQ</sequence>
<dbReference type="NCBIfam" id="NF005818">
    <property type="entry name" value="PRK07691.1"/>
    <property type="match status" value="1"/>
</dbReference>
<evidence type="ECO:0000313" key="11">
    <source>
        <dbReference type="EMBL" id="MFD1706554.1"/>
    </source>
</evidence>
<dbReference type="RefSeq" id="WP_380773175.1">
    <property type="nucleotide sequence ID" value="NZ_JBHUEO010000015.1"/>
</dbReference>
<comment type="subcellular location">
    <subcellularLocation>
        <location evidence="1">Cell membrane</location>
        <topology evidence="1">Multi-pass membrane protein</topology>
    </subcellularLocation>
    <subcellularLocation>
        <location evidence="8">Membrane</location>
        <topology evidence="8">Multi-pass membrane protein</topology>
    </subcellularLocation>
</comment>
<dbReference type="InterPro" id="IPR001750">
    <property type="entry name" value="ND/Mrp_TM"/>
</dbReference>
<feature type="transmembrane region" description="Helical" evidence="9">
    <location>
        <begin position="446"/>
        <end position="465"/>
    </location>
</feature>
<evidence type="ECO:0000256" key="4">
    <source>
        <dbReference type="ARBA" id="ARBA00022475"/>
    </source>
</evidence>
<comment type="similarity">
    <text evidence="2">Belongs to the CPA3 antiporters (TC 2.A.63) subunit D family.</text>
</comment>
<keyword evidence="3" id="KW-0813">Transport</keyword>